<protein>
    <submittedName>
        <fullName evidence="9">Vitamin B12 ABC transporter</fullName>
    </submittedName>
</protein>
<keyword evidence="5" id="KW-0998">Cell outer membrane</keyword>
<name>W4PDE3_9BACE</name>
<feature type="domain" description="RagB/SusD" evidence="7">
    <location>
        <begin position="265"/>
        <end position="562"/>
    </location>
</feature>
<dbReference type="EMBL" id="BAIQ01000072">
    <property type="protein sequence ID" value="GAE17204.1"/>
    <property type="molecule type" value="Genomic_DNA"/>
</dbReference>
<dbReference type="CDD" id="cd08977">
    <property type="entry name" value="SusD"/>
    <property type="match status" value="1"/>
</dbReference>
<dbReference type="Pfam" id="PF14322">
    <property type="entry name" value="SusD-like_3"/>
    <property type="match status" value="1"/>
</dbReference>
<dbReference type="InterPro" id="IPR033985">
    <property type="entry name" value="SusD-like_N"/>
</dbReference>
<accession>W4PDE3</accession>
<keyword evidence="3" id="KW-0732">Signal</keyword>
<dbReference type="Proteomes" id="UP000018861">
    <property type="component" value="Unassembled WGS sequence"/>
</dbReference>
<reference evidence="9 10" key="1">
    <citation type="journal article" date="2014" name="Genome Announc.">
        <title>Draft Genome Sequences of Three Strains of Bacteroides pyogenes Isolated from a Cat and Swine.</title>
        <authorList>
            <person name="Sakamoto M."/>
            <person name="Oshima K."/>
            <person name="Suda W."/>
            <person name="Kitamura K."/>
            <person name="Iida T."/>
            <person name="Hattori M."/>
            <person name="Ohkuma M."/>
        </authorList>
    </citation>
    <scope>NUCLEOTIDE SEQUENCE [LARGE SCALE GENOMIC DNA]</scope>
    <source>
        <strain evidence="9 10">JCM 6292</strain>
    </source>
</reference>
<evidence type="ECO:0000313" key="9">
    <source>
        <dbReference type="EMBL" id="GAE17204.1"/>
    </source>
</evidence>
<dbReference type="PROSITE" id="PS51257">
    <property type="entry name" value="PROKAR_LIPOPROTEIN"/>
    <property type="match status" value="1"/>
</dbReference>
<evidence type="ECO:0000256" key="2">
    <source>
        <dbReference type="ARBA" id="ARBA00006275"/>
    </source>
</evidence>
<dbReference type="InterPro" id="IPR011990">
    <property type="entry name" value="TPR-like_helical_dom_sf"/>
</dbReference>
<dbReference type="InterPro" id="IPR012944">
    <property type="entry name" value="SusD_RagB_dom"/>
</dbReference>
<evidence type="ECO:0000313" key="10">
    <source>
        <dbReference type="Proteomes" id="UP000018861"/>
    </source>
</evidence>
<evidence type="ECO:0000256" key="1">
    <source>
        <dbReference type="ARBA" id="ARBA00004442"/>
    </source>
</evidence>
<sequence length="564" mass="63766">MIFDKYMETMKQLRTYIITGATVMLLSSCSDFLDTAPKNAMSPGTTWKTETDAQKFAIGCYGGNDNSPGWEEGDYILYLDCASDFGYNNFEWEQYKLIGNGGMTPSGSVASFYNFEVIRRCNTFLEKIESIPFSDEKTKKDLIAQVRFIRAYRYFVMNWWYGGVPIIDIYNSAGEAQVPRETEANVKKFVDDELDAIIPDLNDEPAERGRIAKGAALALKMRSALYYGEYQRAQQAAESIISLHKYELEPTYDNLFKVSGQDSKEIILAVQYINSTKTLYTIGQMYNNADGGWSSIVPTQNLIDTYEMKDGLTKEESKHKGGADAYDPVHPFANRDPRMEMTVMYPGMDWNGGIINTLDKDINGKTNPNYPTAANNSSKTALTWRKYLDPLSQYAGGMWKTNACPIVFRYAEVLLSYAEAANELAGPSDKVYNKIDQVRNRAGMPSIDRAKYNTKEKLRELIRRERAVEFAGEGLRRADILRWKDSSGKMLAETVLNGTLNRISGSMNLAEKDPTKRAVVNVNASPSEIKIEDRTFKPFNRYNPIPQDDRSNNPKLEQNPGYAK</sequence>
<feature type="region of interest" description="Disordered" evidence="6">
    <location>
        <begin position="533"/>
        <end position="564"/>
    </location>
</feature>
<keyword evidence="4" id="KW-0472">Membrane</keyword>
<comment type="caution">
    <text evidence="9">The sequence shown here is derived from an EMBL/GenBank/DDBJ whole genome shotgun (WGS) entry which is preliminary data.</text>
</comment>
<comment type="subcellular location">
    <subcellularLocation>
        <location evidence="1">Cell outer membrane</location>
    </subcellularLocation>
</comment>
<feature type="domain" description="SusD-like N-terminal" evidence="8">
    <location>
        <begin position="31"/>
        <end position="219"/>
    </location>
</feature>
<evidence type="ECO:0000256" key="3">
    <source>
        <dbReference type="ARBA" id="ARBA00022729"/>
    </source>
</evidence>
<evidence type="ECO:0000259" key="7">
    <source>
        <dbReference type="Pfam" id="PF07980"/>
    </source>
</evidence>
<dbReference type="Pfam" id="PF07980">
    <property type="entry name" value="SusD_RagB"/>
    <property type="match status" value="1"/>
</dbReference>
<organism evidence="9 10">
    <name type="scientific">Bacteroides pyogenes JCM 6292</name>
    <dbReference type="NCBI Taxonomy" id="1235809"/>
    <lineage>
        <taxon>Bacteria</taxon>
        <taxon>Pseudomonadati</taxon>
        <taxon>Bacteroidota</taxon>
        <taxon>Bacteroidia</taxon>
        <taxon>Bacteroidales</taxon>
        <taxon>Bacteroidaceae</taxon>
        <taxon>Bacteroides</taxon>
    </lineage>
</organism>
<evidence type="ECO:0000256" key="6">
    <source>
        <dbReference type="SAM" id="MobiDB-lite"/>
    </source>
</evidence>
<evidence type="ECO:0000256" key="4">
    <source>
        <dbReference type="ARBA" id="ARBA00023136"/>
    </source>
</evidence>
<evidence type="ECO:0000259" key="8">
    <source>
        <dbReference type="Pfam" id="PF14322"/>
    </source>
</evidence>
<gene>
    <name evidence="9" type="ORF">JCM6292_3781</name>
</gene>
<dbReference type="SUPFAM" id="SSF48452">
    <property type="entry name" value="TPR-like"/>
    <property type="match status" value="1"/>
</dbReference>
<comment type="similarity">
    <text evidence="2">Belongs to the SusD family.</text>
</comment>
<dbReference type="GO" id="GO:0009279">
    <property type="term" value="C:cell outer membrane"/>
    <property type="evidence" value="ECO:0007669"/>
    <property type="project" value="UniProtKB-SubCell"/>
</dbReference>
<dbReference type="AlphaFoldDB" id="W4PDE3"/>
<proteinExistence type="inferred from homology"/>
<dbReference type="Gene3D" id="1.25.40.390">
    <property type="match status" value="1"/>
</dbReference>
<evidence type="ECO:0000256" key="5">
    <source>
        <dbReference type="ARBA" id="ARBA00023237"/>
    </source>
</evidence>